<keyword evidence="1" id="KW-0812">Transmembrane</keyword>
<feature type="transmembrane region" description="Helical" evidence="1">
    <location>
        <begin position="87"/>
        <end position="109"/>
    </location>
</feature>
<evidence type="ECO:0000256" key="1">
    <source>
        <dbReference type="SAM" id="Phobius"/>
    </source>
</evidence>
<gene>
    <name evidence="2" type="ORF">DPMN_155780</name>
</gene>
<sequence length="260" mass="27418">MTTVAKRVIQTCLVRTAPPVVIACSEQVVTKVLVTVLVTCVHLDGLKATVALPEIKAFLVTTAPSHAIVYMGKDVTMFLATVQMINVLLAGLIVIVALSVIAYTMLAVTMSPVTVTMSNVSMGGPRVTVALPATLELLVLTALIYAIVTTMKLAIILMVPAPITHVQLDGRMATEAKSAIAYTELAVTMSPVTVTMSNVSLGGLRVTVALPATLALFVLTAHIYAIVTTMKLAIILMVPAPITHVELDGRMATVAKRMSE</sequence>
<feature type="transmembrane region" description="Helical" evidence="1">
    <location>
        <begin position="208"/>
        <end position="227"/>
    </location>
</feature>
<accession>A0A9D4FQ11</accession>
<feature type="transmembrane region" description="Helical" evidence="1">
    <location>
        <begin position="129"/>
        <end position="159"/>
    </location>
</feature>
<dbReference type="EMBL" id="JAIWYP010000007">
    <property type="protein sequence ID" value="KAH3802111.1"/>
    <property type="molecule type" value="Genomic_DNA"/>
</dbReference>
<dbReference type="AlphaFoldDB" id="A0A9D4FQ11"/>
<comment type="caution">
    <text evidence="2">The sequence shown here is derived from an EMBL/GenBank/DDBJ whole genome shotgun (WGS) entry which is preliminary data.</text>
</comment>
<name>A0A9D4FQ11_DREPO</name>
<proteinExistence type="predicted"/>
<keyword evidence="1" id="KW-0472">Membrane</keyword>
<protein>
    <submittedName>
        <fullName evidence="2">Uncharacterized protein</fullName>
    </submittedName>
</protein>
<keyword evidence="1" id="KW-1133">Transmembrane helix</keyword>
<organism evidence="2 3">
    <name type="scientific">Dreissena polymorpha</name>
    <name type="common">Zebra mussel</name>
    <name type="synonym">Mytilus polymorpha</name>
    <dbReference type="NCBI Taxonomy" id="45954"/>
    <lineage>
        <taxon>Eukaryota</taxon>
        <taxon>Metazoa</taxon>
        <taxon>Spiralia</taxon>
        <taxon>Lophotrochozoa</taxon>
        <taxon>Mollusca</taxon>
        <taxon>Bivalvia</taxon>
        <taxon>Autobranchia</taxon>
        <taxon>Heteroconchia</taxon>
        <taxon>Euheterodonta</taxon>
        <taxon>Imparidentia</taxon>
        <taxon>Neoheterodontei</taxon>
        <taxon>Myida</taxon>
        <taxon>Dreissenoidea</taxon>
        <taxon>Dreissenidae</taxon>
        <taxon>Dreissena</taxon>
    </lineage>
</organism>
<evidence type="ECO:0000313" key="3">
    <source>
        <dbReference type="Proteomes" id="UP000828390"/>
    </source>
</evidence>
<reference evidence="2" key="1">
    <citation type="journal article" date="2019" name="bioRxiv">
        <title>The Genome of the Zebra Mussel, Dreissena polymorpha: A Resource for Invasive Species Research.</title>
        <authorList>
            <person name="McCartney M.A."/>
            <person name="Auch B."/>
            <person name="Kono T."/>
            <person name="Mallez S."/>
            <person name="Zhang Y."/>
            <person name="Obille A."/>
            <person name="Becker A."/>
            <person name="Abrahante J.E."/>
            <person name="Garbe J."/>
            <person name="Badalamenti J.P."/>
            <person name="Herman A."/>
            <person name="Mangelson H."/>
            <person name="Liachko I."/>
            <person name="Sullivan S."/>
            <person name="Sone E.D."/>
            <person name="Koren S."/>
            <person name="Silverstein K.A.T."/>
            <person name="Beckman K.B."/>
            <person name="Gohl D.M."/>
        </authorList>
    </citation>
    <scope>NUCLEOTIDE SEQUENCE</scope>
    <source>
        <strain evidence="2">Duluth1</strain>
        <tissue evidence="2">Whole animal</tissue>
    </source>
</reference>
<dbReference type="Proteomes" id="UP000828390">
    <property type="component" value="Unassembled WGS sequence"/>
</dbReference>
<keyword evidence="3" id="KW-1185">Reference proteome</keyword>
<reference evidence="2" key="2">
    <citation type="submission" date="2020-11" db="EMBL/GenBank/DDBJ databases">
        <authorList>
            <person name="McCartney M.A."/>
            <person name="Auch B."/>
            <person name="Kono T."/>
            <person name="Mallez S."/>
            <person name="Becker A."/>
            <person name="Gohl D.M."/>
            <person name="Silverstein K.A.T."/>
            <person name="Koren S."/>
            <person name="Bechman K.B."/>
            <person name="Herman A."/>
            <person name="Abrahante J.E."/>
            <person name="Garbe J."/>
        </authorList>
    </citation>
    <scope>NUCLEOTIDE SEQUENCE</scope>
    <source>
        <strain evidence="2">Duluth1</strain>
        <tissue evidence="2">Whole animal</tissue>
    </source>
</reference>
<evidence type="ECO:0000313" key="2">
    <source>
        <dbReference type="EMBL" id="KAH3802111.1"/>
    </source>
</evidence>